<feature type="transmembrane region" description="Helical" evidence="1">
    <location>
        <begin position="163"/>
        <end position="185"/>
    </location>
</feature>
<feature type="transmembrane region" description="Helical" evidence="1">
    <location>
        <begin position="125"/>
        <end position="143"/>
    </location>
</feature>
<reference evidence="2 3" key="1">
    <citation type="submission" date="2024-09" db="EMBL/GenBank/DDBJ databases">
        <authorList>
            <person name="Sun Q."/>
            <person name="Mori K."/>
        </authorList>
    </citation>
    <scope>NUCLEOTIDE SEQUENCE [LARGE SCALE GENOMIC DNA]</scope>
    <source>
        <strain evidence="2 3">TBRC 4576</strain>
    </source>
</reference>
<feature type="transmembrane region" description="Helical" evidence="1">
    <location>
        <begin position="30"/>
        <end position="52"/>
    </location>
</feature>
<keyword evidence="1" id="KW-0812">Transmembrane</keyword>
<feature type="transmembrane region" description="Helical" evidence="1">
    <location>
        <begin position="192"/>
        <end position="209"/>
    </location>
</feature>
<dbReference type="EMBL" id="JBHLZY010000020">
    <property type="protein sequence ID" value="MFB9769750.1"/>
    <property type="molecule type" value="Genomic_DNA"/>
</dbReference>
<accession>A0ABV5WVA4</accession>
<feature type="transmembrane region" description="Helical" evidence="1">
    <location>
        <begin position="363"/>
        <end position="379"/>
    </location>
</feature>
<feature type="transmembrane region" description="Helical" evidence="1">
    <location>
        <begin position="243"/>
        <end position="265"/>
    </location>
</feature>
<comment type="caution">
    <text evidence="2">The sequence shown here is derived from an EMBL/GenBank/DDBJ whole genome shotgun (WGS) entry which is preliminary data.</text>
</comment>
<dbReference type="Proteomes" id="UP001589691">
    <property type="component" value="Unassembled WGS sequence"/>
</dbReference>
<protein>
    <submittedName>
        <fullName evidence="2">Polysaccharide biosynthesis protein</fullName>
    </submittedName>
</protein>
<organism evidence="2 3">
    <name type="scientific">Lactiplantibacillus modestisalitolerans</name>
    <dbReference type="NCBI Taxonomy" id="1457219"/>
    <lineage>
        <taxon>Bacteria</taxon>
        <taxon>Bacillati</taxon>
        <taxon>Bacillota</taxon>
        <taxon>Bacilli</taxon>
        <taxon>Lactobacillales</taxon>
        <taxon>Lactobacillaceae</taxon>
        <taxon>Lactiplantibacillus</taxon>
    </lineage>
</organism>
<gene>
    <name evidence="2" type="ORF">ACFFLI_07715</name>
</gene>
<evidence type="ECO:0000313" key="2">
    <source>
        <dbReference type="EMBL" id="MFB9769750.1"/>
    </source>
</evidence>
<keyword evidence="1" id="KW-0472">Membrane</keyword>
<feature type="transmembrane region" description="Helical" evidence="1">
    <location>
        <begin position="336"/>
        <end position="356"/>
    </location>
</feature>
<keyword evidence="3" id="KW-1185">Reference proteome</keyword>
<name>A0ABV5WVA4_9LACO</name>
<sequence length="427" mass="47755">MKWVVERSVSRINTKIQRGYAWLATHLETYYLAVFGLYLASVTLQTTTFNVYYPHRIGVVIELLVMGLLVIKLIGFQELTRRQIVGTAGLLALVGLVTLMAKLPYLAVTGLLVVGARGVDFCKIVRVYLVIVGGILLVAFVAAELGWIQNITFHTTDGLRQSFGVVYTTDFAAHLFYLSCAYLYLRARRFRLVHLILPLLALGVIYAFTKTMTDTLVMIVLLFLYVIYIYRRQLVAVKAFMVGLRYNFLTMPIVAGGILWLSTIFNYQDRGLLKLNDLLSTRLALGNNALLAYGVKLFGQAPIPVNGWGGDRVNTFKNGMGAVTYFFIDSSYLNMLIAYGLVLTLVVVCGTSWFAYHRGQQHDYLLPVMLAVIALSSAFDQHLLEMTYNVFILAFFAKLPTYQTVIGPEFSAPAVVKFHRGQGKIGV</sequence>
<feature type="transmembrane region" description="Helical" evidence="1">
    <location>
        <begin position="59"/>
        <end position="76"/>
    </location>
</feature>
<feature type="transmembrane region" description="Helical" evidence="1">
    <location>
        <begin position="215"/>
        <end position="231"/>
    </location>
</feature>
<feature type="transmembrane region" description="Helical" evidence="1">
    <location>
        <begin position="88"/>
        <end position="113"/>
    </location>
</feature>
<proteinExistence type="predicted"/>
<keyword evidence="1" id="KW-1133">Transmembrane helix</keyword>
<evidence type="ECO:0000256" key="1">
    <source>
        <dbReference type="SAM" id="Phobius"/>
    </source>
</evidence>
<evidence type="ECO:0000313" key="3">
    <source>
        <dbReference type="Proteomes" id="UP001589691"/>
    </source>
</evidence>